<dbReference type="InterPro" id="IPR003591">
    <property type="entry name" value="Leu-rich_rpt_typical-subtyp"/>
</dbReference>
<feature type="region of interest" description="Disordered" evidence="3">
    <location>
        <begin position="306"/>
        <end position="353"/>
    </location>
</feature>
<dbReference type="Gene3D" id="3.80.10.10">
    <property type="entry name" value="Ribonuclease Inhibitor"/>
    <property type="match status" value="1"/>
</dbReference>
<evidence type="ECO:0000259" key="4">
    <source>
        <dbReference type="PROSITE" id="PS50021"/>
    </source>
</evidence>
<feature type="compositionally biased region" description="Polar residues" evidence="3">
    <location>
        <begin position="338"/>
        <end position="353"/>
    </location>
</feature>
<evidence type="ECO:0000256" key="1">
    <source>
        <dbReference type="ARBA" id="ARBA00022614"/>
    </source>
</evidence>
<dbReference type="GO" id="GO:0005737">
    <property type="term" value="C:cytoplasm"/>
    <property type="evidence" value="ECO:0007669"/>
    <property type="project" value="TreeGrafter"/>
</dbReference>
<dbReference type="Pfam" id="PF00560">
    <property type="entry name" value="LRR_1"/>
    <property type="match status" value="1"/>
</dbReference>
<keyword evidence="1" id="KW-0433">Leucine-rich repeat</keyword>
<proteinExistence type="predicted"/>
<dbReference type="Gene3D" id="1.10.418.10">
    <property type="entry name" value="Calponin-like domain"/>
    <property type="match status" value="1"/>
</dbReference>
<evidence type="ECO:0000256" key="3">
    <source>
        <dbReference type="SAM" id="MobiDB-lite"/>
    </source>
</evidence>
<feature type="domain" description="Calponin-homology (CH)" evidence="4">
    <location>
        <begin position="585"/>
        <end position="701"/>
    </location>
</feature>
<accession>A0AA36D9E6</accession>
<sequence length="702" mass="77394">MSGTWSRKRRSGNNRDKPIIGAPQPATSSNSWDPLREYQILPPPLQKQQQLLSRSTDRMFDEAQVTGVLNLAGRKLKEFPQGLSNKYDITDAVSADISNNRLLELPAGICELRSLESLRVKANVLRRVPSDIALLDRLTFLDFSNNHLTTLPTELFDLPIEILILSGNWFEHIPREIRQLSCTLYELDISCNNLKSIPSEVALLKCLRILNLRKNCLDQFPAELCRLPLQNLDLSSNQFTHLPLQICKMKTLVEFRIEDNPLVAPPAKIVSKGRQHIFKWMEIESGGGLGPKYSYASGTLRPHNYGRTHVPSSDDATLRRQPIDTSSAYNVKQRVPKQPTTMAQSQRSDSGYASTIDEHRISSELPSHGLENINETTIASRKVNGFADKSKGSPTSMSLTSSVDSNSSTSSRTHPPAQPKLPTAQPPKKISPTTKPNEAIATTKAADKNANTINNNVPMKRTTIERKTTEIIRKNSTITSNTTKPVSKVAPLMKKQESDNGNIIKTTTTTTKITRPATKPLGSARAVHPAPQPQPAVKKPAAPAPTRPIIQSAPSRTNLSSTLTRPTVKPPTPPVDTKTSTSTPSPQKSDVLENLRTIFKSRLGLDLNPKQDELAAQLCDGIHLCNFTNALKVKVVGSVYTPTDDKPLPSPKAKRNVENFIIACRKLGVPESYICSAADITSKKNLQMTAKTILVLNKKYPV</sequence>
<dbReference type="PANTHER" id="PTHR48051:SF21">
    <property type="entry name" value="CALPONIN-HOMOLOGY (CH) DOMAIN-CONTAINING PROTEIN"/>
    <property type="match status" value="1"/>
</dbReference>
<gene>
    <name evidence="5" type="ORF">MSPICULIGERA_LOCUS21370</name>
</gene>
<keyword evidence="6" id="KW-1185">Reference proteome</keyword>
<keyword evidence="2" id="KW-0677">Repeat</keyword>
<dbReference type="Pfam" id="PF13855">
    <property type="entry name" value="LRR_8"/>
    <property type="match status" value="1"/>
</dbReference>
<dbReference type="PROSITE" id="PS50021">
    <property type="entry name" value="CH"/>
    <property type="match status" value="1"/>
</dbReference>
<dbReference type="PANTHER" id="PTHR48051">
    <property type="match status" value="1"/>
</dbReference>
<protein>
    <recommendedName>
        <fullName evidence="4">Calponin-homology (CH) domain-containing protein</fullName>
    </recommendedName>
</protein>
<feature type="non-terminal residue" evidence="5">
    <location>
        <position position="1"/>
    </location>
</feature>
<reference evidence="5" key="1">
    <citation type="submission" date="2023-06" db="EMBL/GenBank/DDBJ databases">
        <authorList>
            <person name="Delattre M."/>
        </authorList>
    </citation>
    <scope>NUCLEOTIDE SEQUENCE</scope>
    <source>
        <strain evidence="5">AF72</strain>
    </source>
</reference>
<feature type="compositionally biased region" description="Low complexity" evidence="3">
    <location>
        <begin position="392"/>
        <end position="413"/>
    </location>
</feature>
<dbReference type="InterPro" id="IPR036872">
    <property type="entry name" value="CH_dom_sf"/>
</dbReference>
<dbReference type="SUPFAM" id="SSF52058">
    <property type="entry name" value="L domain-like"/>
    <property type="match status" value="1"/>
</dbReference>
<dbReference type="InterPro" id="IPR001715">
    <property type="entry name" value="CH_dom"/>
</dbReference>
<dbReference type="AlphaFoldDB" id="A0AA36D9E6"/>
<evidence type="ECO:0000313" key="5">
    <source>
        <dbReference type="EMBL" id="CAJ0583282.1"/>
    </source>
</evidence>
<feature type="region of interest" description="Disordered" evidence="3">
    <location>
        <begin position="1"/>
        <end position="34"/>
    </location>
</feature>
<evidence type="ECO:0000256" key="2">
    <source>
        <dbReference type="ARBA" id="ARBA00022737"/>
    </source>
</evidence>
<feature type="compositionally biased region" description="Basic residues" evidence="3">
    <location>
        <begin position="1"/>
        <end position="12"/>
    </location>
</feature>
<name>A0AA36D9E6_9BILA</name>
<comment type="caution">
    <text evidence="5">The sequence shown here is derived from an EMBL/GenBank/DDBJ whole genome shotgun (WGS) entry which is preliminary data.</text>
</comment>
<feature type="compositionally biased region" description="Polar residues" evidence="3">
    <location>
        <begin position="552"/>
        <end position="563"/>
    </location>
</feature>
<dbReference type="PROSITE" id="PS51450">
    <property type="entry name" value="LRR"/>
    <property type="match status" value="2"/>
</dbReference>
<feature type="compositionally biased region" description="Low complexity" evidence="3">
    <location>
        <begin position="524"/>
        <end position="541"/>
    </location>
</feature>
<dbReference type="Proteomes" id="UP001177023">
    <property type="component" value="Unassembled WGS sequence"/>
</dbReference>
<feature type="region of interest" description="Disordered" evidence="3">
    <location>
        <begin position="384"/>
        <end position="436"/>
    </location>
</feature>
<dbReference type="EMBL" id="CATQJA010002665">
    <property type="protein sequence ID" value="CAJ0583282.1"/>
    <property type="molecule type" value="Genomic_DNA"/>
</dbReference>
<dbReference type="Pfam" id="PF00307">
    <property type="entry name" value="CH"/>
    <property type="match status" value="1"/>
</dbReference>
<dbReference type="InterPro" id="IPR001611">
    <property type="entry name" value="Leu-rich_rpt"/>
</dbReference>
<evidence type="ECO:0000313" key="6">
    <source>
        <dbReference type="Proteomes" id="UP001177023"/>
    </source>
</evidence>
<dbReference type="SMART" id="SM00369">
    <property type="entry name" value="LRR_TYP"/>
    <property type="match status" value="4"/>
</dbReference>
<dbReference type="InterPro" id="IPR050216">
    <property type="entry name" value="LRR_domain-containing"/>
</dbReference>
<organism evidence="5 6">
    <name type="scientific">Mesorhabditis spiculigera</name>
    <dbReference type="NCBI Taxonomy" id="96644"/>
    <lineage>
        <taxon>Eukaryota</taxon>
        <taxon>Metazoa</taxon>
        <taxon>Ecdysozoa</taxon>
        <taxon>Nematoda</taxon>
        <taxon>Chromadorea</taxon>
        <taxon>Rhabditida</taxon>
        <taxon>Rhabditina</taxon>
        <taxon>Rhabditomorpha</taxon>
        <taxon>Rhabditoidea</taxon>
        <taxon>Rhabditidae</taxon>
        <taxon>Mesorhabditinae</taxon>
        <taxon>Mesorhabditis</taxon>
    </lineage>
</organism>
<dbReference type="InterPro" id="IPR032675">
    <property type="entry name" value="LRR_dom_sf"/>
</dbReference>
<feature type="region of interest" description="Disordered" evidence="3">
    <location>
        <begin position="522"/>
        <end position="588"/>
    </location>
</feature>
<feature type="compositionally biased region" description="Low complexity" evidence="3">
    <location>
        <begin position="575"/>
        <end position="586"/>
    </location>
</feature>
<dbReference type="SUPFAM" id="SSF47576">
    <property type="entry name" value="Calponin-homology domain, CH-domain"/>
    <property type="match status" value="1"/>
</dbReference>